<accession>A0ABP7TTZ8</accession>
<keyword evidence="5 11" id="KW-0812">Transmembrane</keyword>
<evidence type="ECO:0000256" key="9">
    <source>
        <dbReference type="ARBA" id="ARBA00023136"/>
    </source>
</evidence>
<sequence length="891" mass="95459">MNSAFRTTTAILLCGVATPALAAPDVPVAPAATVTAETGTTDAAAQPTGGSNVEVQEIVVTATKRETNLQKTPISISVLGADTIRERRVQSLLDLADGGVPSLRIATFEARQSALTIGIRGIVPLDANQPAREQGVGVYVDGVYLGRQHGLNAALFDVERIEVLKGPQGTLFGRNTEGGALSIVTKSPTGKLEGNVTFGAGNFGAHNAYAHLNLPSFAGIALKLDGIIQHQDPITKNPLAGQAGWGYFDRKGGRVSARIKPLTGITNDFSYDYGLDKNTPFYSQLLNYNPNKCLSGGTNAAPIAIPAGSTCVTPGTAFTSTAGTIRPLLPGVVVNGDTLQRTADIGVPQRKSRDETFGYTNSLRWSVIPELELRSITSWRGVDVEQWDNSGGYHRVPVVNLTAGCAGANCAFSRYSLADLHQRQFSQELQAVGTVGPVDYVGGLFYFNERVSDDAATPNSMGVTAVLTNGVFDPTKAIYAPIPFCQNTNPSTANDIVGVAVRGCNIDRASKVRSRSYAAYGQVTWNATEALHLTVGGRYTVDKKEGALLVSRNIDYRNPANAAIIAANGYKPLDKKWTRFNPLAIVAYDFTPRIHGYLKYATGYRAGGASSRTSDYRAFNPEDVKSYEAGLKTELWERRVRLNVAGYVMNRKGSQVDLSTIQPTATGNFNNLVTFNAPGTTKIRGIEADITVNPVEGLQIGASYAYTYTKIPPVPVTYTAFCTAVTPVPLPNANCTQVGAVANQTTVPQQFYIVFTPRNAASGSIDYKLPVGYRDAALKFHLDANYAQATQAFDQFATKADSSFIVNGRVSLADITVSPGTELTLSLWSRNLFNEQYVYRRDPSNSIPSVQTTSTLQTPNLLAIGGTGSILGDYGNFNMPRTFGFEGTVKF</sequence>
<proteinExistence type="inferred from homology"/>
<comment type="similarity">
    <text evidence="11 12">Belongs to the TonB-dependent receptor family.</text>
</comment>
<evidence type="ECO:0000259" key="15">
    <source>
        <dbReference type="Pfam" id="PF07715"/>
    </source>
</evidence>
<dbReference type="PROSITE" id="PS52016">
    <property type="entry name" value="TONB_DEPENDENT_REC_3"/>
    <property type="match status" value="1"/>
</dbReference>
<keyword evidence="7" id="KW-0406">Ion transport</keyword>
<dbReference type="RefSeq" id="WP_425567246.1">
    <property type="nucleotide sequence ID" value="NZ_BAABBR010000001.1"/>
</dbReference>
<keyword evidence="3 11" id="KW-1134">Transmembrane beta strand</keyword>
<comment type="subcellular location">
    <subcellularLocation>
        <location evidence="1 11">Cell outer membrane</location>
        <topology evidence="1 11">Multi-pass membrane protein</topology>
    </subcellularLocation>
</comment>
<dbReference type="InterPro" id="IPR039426">
    <property type="entry name" value="TonB-dep_rcpt-like"/>
</dbReference>
<reference evidence="17" key="1">
    <citation type="journal article" date="2019" name="Int. J. Syst. Evol. Microbiol.">
        <title>The Global Catalogue of Microorganisms (GCM) 10K type strain sequencing project: providing services to taxonomists for standard genome sequencing and annotation.</title>
        <authorList>
            <consortium name="The Broad Institute Genomics Platform"/>
            <consortium name="The Broad Institute Genome Sequencing Center for Infectious Disease"/>
            <person name="Wu L."/>
            <person name="Ma J."/>
        </authorList>
    </citation>
    <scope>NUCLEOTIDE SEQUENCE [LARGE SCALE GENOMIC DNA]</scope>
    <source>
        <strain evidence="17">JCM 17564</strain>
    </source>
</reference>
<evidence type="ECO:0000256" key="11">
    <source>
        <dbReference type="PROSITE-ProRule" id="PRU01360"/>
    </source>
</evidence>
<keyword evidence="8 12" id="KW-0798">TonB box</keyword>
<keyword evidence="17" id="KW-1185">Reference proteome</keyword>
<evidence type="ECO:0000256" key="2">
    <source>
        <dbReference type="ARBA" id="ARBA00022448"/>
    </source>
</evidence>
<dbReference type="InterPro" id="IPR036942">
    <property type="entry name" value="Beta-barrel_TonB_sf"/>
</dbReference>
<dbReference type="Pfam" id="PF00593">
    <property type="entry name" value="TonB_dep_Rec_b-barrel"/>
    <property type="match status" value="1"/>
</dbReference>
<evidence type="ECO:0000256" key="8">
    <source>
        <dbReference type="ARBA" id="ARBA00023077"/>
    </source>
</evidence>
<dbReference type="EMBL" id="BAABBR010000001">
    <property type="protein sequence ID" value="GAA4030507.1"/>
    <property type="molecule type" value="Genomic_DNA"/>
</dbReference>
<dbReference type="Pfam" id="PF07715">
    <property type="entry name" value="Plug"/>
    <property type="match status" value="1"/>
</dbReference>
<feature type="domain" description="TonB-dependent receptor plug" evidence="15">
    <location>
        <begin position="69"/>
        <end position="180"/>
    </location>
</feature>
<evidence type="ECO:0000256" key="10">
    <source>
        <dbReference type="ARBA" id="ARBA00023237"/>
    </source>
</evidence>
<evidence type="ECO:0000256" key="7">
    <source>
        <dbReference type="ARBA" id="ARBA00023065"/>
    </source>
</evidence>
<dbReference type="PANTHER" id="PTHR32552">
    <property type="entry name" value="FERRICHROME IRON RECEPTOR-RELATED"/>
    <property type="match status" value="1"/>
</dbReference>
<evidence type="ECO:0000259" key="14">
    <source>
        <dbReference type="Pfam" id="PF00593"/>
    </source>
</evidence>
<keyword evidence="4" id="KW-0410">Iron transport</keyword>
<dbReference type="SUPFAM" id="SSF56935">
    <property type="entry name" value="Porins"/>
    <property type="match status" value="1"/>
</dbReference>
<evidence type="ECO:0000256" key="12">
    <source>
        <dbReference type="RuleBase" id="RU003357"/>
    </source>
</evidence>
<evidence type="ECO:0000313" key="16">
    <source>
        <dbReference type="EMBL" id="GAA4030507.1"/>
    </source>
</evidence>
<dbReference type="Proteomes" id="UP001424459">
    <property type="component" value="Unassembled WGS sequence"/>
</dbReference>
<protein>
    <recommendedName>
        <fullName evidence="18">TonB-dependent receptor</fullName>
    </recommendedName>
</protein>
<keyword evidence="13" id="KW-0732">Signal</keyword>
<evidence type="ECO:0000256" key="13">
    <source>
        <dbReference type="SAM" id="SignalP"/>
    </source>
</evidence>
<dbReference type="InterPro" id="IPR000531">
    <property type="entry name" value="Beta-barrel_TonB"/>
</dbReference>
<name>A0ABP7TTZ8_9SPHN</name>
<keyword evidence="9 11" id="KW-0472">Membrane</keyword>
<evidence type="ECO:0000256" key="5">
    <source>
        <dbReference type="ARBA" id="ARBA00022692"/>
    </source>
</evidence>
<comment type="caution">
    <text evidence="16">The sequence shown here is derived from an EMBL/GenBank/DDBJ whole genome shotgun (WGS) entry which is preliminary data.</text>
</comment>
<dbReference type="InterPro" id="IPR012910">
    <property type="entry name" value="Plug_dom"/>
</dbReference>
<evidence type="ECO:0000256" key="4">
    <source>
        <dbReference type="ARBA" id="ARBA00022496"/>
    </source>
</evidence>
<keyword evidence="2 11" id="KW-0813">Transport</keyword>
<dbReference type="Gene3D" id="2.40.170.20">
    <property type="entry name" value="TonB-dependent receptor, beta-barrel domain"/>
    <property type="match status" value="2"/>
</dbReference>
<evidence type="ECO:0008006" key="18">
    <source>
        <dbReference type="Google" id="ProtNLM"/>
    </source>
</evidence>
<gene>
    <name evidence="16" type="ORF">GCM10022281_07390</name>
</gene>
<evidence type="ECO:0000313" key="17">
    <source>
        <dbReference type="Proteomes" id="UP001424459"/>
    </source>
</evidence>
<feature type="signal peptide" evidence="13">
    <location>
        <begin position="1"/>
        <end position="22"/>
    </location>
</feature>
<feature type="chain" id="PRO_5046772734" description="TonB-dependent receptor" evidence="13">
    <location>
        <begin position="23"/>
        <end position="891"/>
    </location>
</feature>
<evidence type="ECO:0000256" key="6">
    <source>
        <dbReference type="ARBA" id="ARBA00023004"/>
    </source>
</evidence>
<keyword evidence="10 11" id="KW-0998">Cell outer membrane</keyword>
<evidence type="ECO:0000256" key="3">
    <source>
        <dbReference type="ARBA" id="ARBA00022452"/>
    </source>
</evidence>
<organism evidence="16 17">
    <name type="scientific">Sphingomonas rosea</name>
    <dbReference type="NCBI Taxonomy" id="335605"/>
    <lineage>
        <taxon>Bacteria</taxon>
        <taxon>Pseudomonadati</taxon>
        <taxon>Pseudomonadota</taxon>
        <taxon>Alphaproteobacteria</taxon>
        <taxon>Sphingomonadales</taxon>
        <taxon>Sphingomonadaceae</taxon>
        <taxon>Sphingomonas</taxon>
    </lineage>
</organism>
<evidence type="ECO:0000256" key="1">
    <source>
        <dbReference type="ARBA" id="ARBA00004571"/>
    </source>
</evidence>
<feature type="domain" description="TonB-dependent receptor-like beta-barrel" evidence="14">
    <location>
        <begin position="354"/>
        <end position="832"/>
    </location>
</feature>
<dbReference type="PANTHER" id="PTHR32552:SF81">
    <property type="entry name" value="TONB-DEPENDENT OUTER MEMBRANE RECEPTOR"/>
    <property type="match status" value="1"/>
</dbReference>
<keyword evidence="6" id="KW-0408">Iron</keyword>